<dbReference type="SUPFAM" id="SSF48334">
    <property type="entry name" value="DNA repair protein MutS, domain III"/>
    <property type="match status" value="1"/>
</dbReference>
<sequence>MAPKKQSKPPVKGQRSITMFLAGSPGVKDATEPAPPPPKRARTGGSSGGGSSVQQQQPSPSPRIKAGGIEAVPPSAGPPPAARQRIPAATPAGNRQALQQKLGLTGEAAAAAAGAALPIEPALTAAGASGSGGGGRRGSAAAVAAGSAKLTPLEQQVAALKQAHPGVLLCIEVGYKFRLFGADAEAGAAVLGIYAFQDRSYLTAGFPTYRLHYHVRRLVLAGHKVGVVRQIETAAIKKAGDNRSGPFDRKLTALYTKATLEAGELGGVFDSEAKGQQEEGREEEEEREEGREQEQPGLEARGSGRAGSGTEEEAAAAGRGDGRRRQAAASASTAPPQQQQQQQQQRGGWRRLQQLAQQAPSSYLVCCVEEPVKRSGGGGGGGAAAQVDVGLVAVEPSTGAVLHAQFKDGLMRQELESKLLFAAPAEMLLAEPASVETRRLVAGIGEQLAGAPRMEAVPSAPYRLASTALDAVQAFYGTRHGGTDPSGGGGGSSAAGQESSQHQEEGGGGEARAVALAAVRALPPLVLRALAHLLDYLRPFGLEAVLRLGAAFQPWDQVHEMRLSANTLRQLEIFQCSDSSPRGSLVGMMDHCKTKFGRRLLHSWVGKPLRQAAAINARLDAVQELSEQGEGHPVLSRLVPALRKLPDLERGITRAFHATIRPSELVTLLQQFQTLHQQLGLQADTQAASPTDGPGTSTADADATAVGAAEGSSRSAAVPLPQVHLRGVRSALLQQLLAAAGDLSVAAAATQMLAAMDLEAAAANNKADVLKPSDRFPAVMRLRAEVAAAQRALSELLPQYRRTLQISNLQFISLQNQGDFLLEVPPDLVKRVPKDWVKVSSVKKGVRYHTPEVRAGLERLALAQEHLKAACDAAWKNFLADFGAHYLRLRAAVQALAALDCLCGLATLASSPGYCRPELLGSDQPPQLCIEAGRHPVLELLLEGRGGQFVPNDTQLRGDATCCQIITGPNMGGKSCYSRQCALIAIMAQVGSFVPAAAARLRPLDAVLTRMGASDSLALGRSTFAEELGETSSILSSATPSSLVILDELGRGTSTGDGAAIAEATLRHLVQAVRPLTLFITHYPEVCFRLEQALPGAVACYRMAHVEEEGQQGAQLPQREQGQGEGHEEGGGAAPQQQQQQQQQRAQQAALGRVVFLFKLVQGVAPASFGINVARMAQLPEAVLQRAAQVAARVQQESEERRRRQQPAALGSGGDAEERAVQLAQQCQQFVQRSLLDGEVDVETGRRLQAEARELLSA</sequence>
<feature type="compositionally biased region" description="Gly residues" evidence="10">
    <location>
        <begin position="484"/>
        <end position="493"/>
    </location>
</feature>
<comment type="function">
    <text evidence="9">Component of the post-replicative DNA mismatch repair system (MMR).</text>
</comment>
<dbReference type="PIRSF" id="PIRSF037677">
    <property type="entry name" value="DNA_mis_repair_Msh6"/>
    <property type="match status" value="1"/>
</dbReference>
<feature type="compositionally biased region" description="Low complexity" evidence="10">
    <location>
        <begin position="691"/>
        <end position="711"/>
    </location>
</feature>
<comment type="caution">
    <text evidence="12">The sequence shown here is derived from an EMBL/GenBank/DDBJ whole genome shotgun (WGS) entry which is preliminary data.</text>
</comment>
<evidence type="ECO:0000256" key="1">
    <source>
        <dbReference type="ARBA" id="ARBA00004123"/>
    </source>
</evidence>
<dbReference type="Gene3D" id="3.40.1170.10">
    <property type="entry name" value="DNA repair protein MutS, domain I"/>
    <property type="match status" value="1"/>
</dbReference>
<evidence type="ECO:0000256" key="8">
    <source>
        <dbReference type="ARBA" id="ARBA00023242"/>
    </source>
</evidence>
<dbReference type="GO" id="GO:0006312">
    <property type="term" value="P:mitotic recombination"/>
    <property type="evidence" value="ECO:0007669"/>
    <property type="project" value="TreeGrafter"/>
</dbReference>
<dbReference type="EMBL" id="SIDB01000011">
    <property type="protein sequence ID" value="KAI3426000.1"/>
    <property type="molecule type" value="Genomic_DNA"/>
</dbReference>
<dbReference type="InterPro" id="IPR027417">
    <property type="entry name" value="P-loop_NTPase"/>
</dbReference>
<keyword evidence="8" id="KW-0539">Nucleus</keyword>
<feature type="compositionally biased region" description="Low complexity" evidence="10">
    <location>
        <begin position="327"/>
        <end position="353"/>
    </location>
</feature>
<dbReference type="OrthoDB" id="10252754at2759"/>
<feature type="region of interest" description="Disordered" evidence="10">
    <location>
        <begin position="1"/>
        <end position="95"/>
    </location>
</feature>
<reference evidence="12" key="2">
    <citation type="submission" date="2020-11" db="EMBL/GenBank/DDBJ databases">
        <authorList>
            <person name="Cecchin M."/>
            <person name="Marcolungo L."/>
            <person name="Rossato M."/>
            <person name="Girolomoni L."/>
            <person name="Cosentino E."/>
            <person name="Cuine S."/>
            <person name="Li-Beisson Y."/>
            <person name="Delledonne M."/>
            <person name="Ballottari M."/>
        </authorList>
    </citation>
    <scope>NUCLEOTIDE SEQUENCE</scope>
    <source>
        <strain evidence="12">211/11P</strain>
        <tissue evidence="12">Whole cell</tissue>
    </source>
</reference>
<feature type="region of interest" description="Disordered" evidence="10">
    <location>
        <begin position="266"/>
        <end position="353"/>
    </location>
</feature>
<dbReference type="Gene3D" id="1.10.1420.10">
    <property type="match status" value="2"/>
</dbReference>
<dbReference type="InterPro" id="IPR016151">
    <property type="entry name" value="DNA_mismatch_repair_MutS_N"/>
</dbReference>
<keyword evidence="7 9" id="KW-0234">DNA repair</keyword>
<accession>A0A9D4YTU4</accession>
<evidence type="ECO:0000256" key="10">
    <source>
        <dbReference type="SAM" id="MobiDB-lite"/>
    </source>
</evidence>
<dbReference type="SUPFAM" id="SSF52540">
    <property type="entry name" value="P-loop containing nucleoside triphosphate hydrolases"/>
    <property type="match status" value="1"/>
</dbReference>
<feature type="region of interest" description="Disordered" evidence="10">
    <location>
        <begin position="477"/>
        <end position="509"/>
    </location>
</feature>
<dbReference type="Gene3D" id="3.40.50.300">
    <property type="entry name" value="P-loop containing nucleotide triphosphate hydrolases"/>
    <property type="match status" value="1"/>
</dbReference>
<feature type="region of interest" description="Disordered" evidence="10">
    <location>
        <begin position="1111"/>
        <end position="1144"/>
    </location>
</feature>
<evidence type="ECO:0000313" key="12">
    <source>
        <dbReference type="EMBL" id="KAI3426000.1"/>
    </source>
</evidence>
<feature type="region of interest" description="Disordered" evidence="10">
    <location>
        <begin position="1195"/>
        <end position="1217"/>
    </location>
</feature>
<dbReference type="GO" id="GO:0006298">
    <property type="term" value="P:mismatch repair"/>
    <property type="evidence" value="ECO:0007669"/>
    <property type="project" value="InterPro"/>
</dbReference>
<dbReference type="GO" id="GO:0005634">
    <property type="term" value="C:nucleus"/>
    <property type="evidence" value="ECO:0007669"/>
    <property type="project" value="UniProtKB-SubCell"/>
</dbReference>
<dbReference type="SMART" id="SM00533">
    <property type="entry name" value="MUTSd"/>
    <property type="match status" value="1"/>
</dbReference>
<dbReference type="InterPro" id="IPR036678">
    <property type="entry name" value="MutS_con_dom_sf"/>
</dbReference>
<keyword evidence="3 9" id="KW-0547">Nucleotide-binding</keyword>
<feature type="compositionally biased region" description="Low complexity" evidence="10">
    <location>
        <begin position="82"/>
        <end position="92"/>
    </location>
</feature>
<dbReference type="GO" id="GO:0005524">
    <property type="term" value="F:ATP binding"/>
    <property type="evidence" value="ECO:0007669"/>
    <property type="project" value="UniProtKB-UniRule"/>
</dbReference>
<dbReference type="SUPFAM" id="SSF55271">
    <property type="entry name" value="DNA repair protein MutS, domain I"/>
    <property type="match status" value="1"/>
</dbReference>
<dbReference type="PANTHER" id="PTHR11361:SF122">
    <property type="entry name" value="DNA MISMATCH REPAIR PROTEIN MSH3"/>
    <property type="match status" value="1"/>
</dbReference>
<evidence type="ECO:0000256" key="7">
    <source>
        <dbReference type="ARBA" id="ARBA00023204"/>
    </source>
</evidence>
<feature type="region of interest" description="Disordered" evidence="10">
    <location>
        <begin position="685"/>
        <end position="711"/>
    </location>
</feature>
<dbReference type="FunFam" id="3.40.1170.10:FF:000004">
    <property type="entry name" value="DNA mismatch repair protein"/>
    <property type="match status" value="1"/>
</dbReference>
<dbReference type="InterPro" id="IPR007696">
    <property type="entry name" value="DNA_mismatch_repair_MutS_core"/>
</dbReference>
<keyword evidence="6 9" id="KW-0238">DNA-binding</keyword>
<reference evidence="12" key="1">
    <citation type="journal article" date="2019" name="Plant J.">
        <title>Chlorella vulgaris genome assembly and annotation reveals the molecular basis for metabolic acclimation to high light conditions.</title>
        <authorList>
            <person name="Cecchin M."/>
            <person name="Marcolungo L."/>
            <person name="Rossato M."/>
            <person name="Girolomoni L."/>
            <person name="Cosentino E."/>
            <person name="Cuine S."/>
            <person name="Li-Beisson Y."/>
            <person name="Delledonne M."/>
            <person name="Ballottari M."/>
        </authorList>
    </citation>
    <scope>NUCLEOTIDE SEQUENCE</scope>
    <source>
        <strain evidence="12">211/11P</strain>
    </source>
</reference>
<dbReference type="SMART" id="SM00534">
    <property type="entry name" value="MUTSac"/>
    <property type="match status" value="1"/>
</dbReference>
<dbReference type="Pfam" id="PF00488">
    <property type="entry name" value="MutS_V"/>
    <property type="match status" value="1"/>
</dbReference>
<dbReference type="InterPro" id="IPR000432">
    <property type="entry name" value="DNA_mismatch_repair_MutS_C"/>
</dbReference>
<evidence type="ECO:0000256" key="4">
    <source>
        <dbReference type="ARBA" id="ARBA00022763"/>
    </source>
</evidence>
<keyword evidence="4 9" id="KW-0227">DNA damage</keyword>
<dbReference type="InterPro" id="IPR045076">
    <property type="entry name" value="MutS"/>
</dbReference>
<evidence type="ECO:0000259" key="11">
    <source>
        <dbReference type="PROSITE" id="PS00486"/>
    </source>
</evidence>
<dbReference type="AlphaFoldDB" id="A0A9D4YTU4"/>
<evidence type="ECO:0000256" key="6">
    <source>
        <dbReference type="ARBA" id="ARBA00023125"/>
    </source>
</evidence>
<dbReference type="InterPro" id="IPR007861">
    <property type="entry name" value="DNA_mismatch_repair_MutS_clamp"/>
</dbReference>
<comment type="subcellular location">
    <subcellularLocation>
        <location evidence="1">Nucleus</location>
    </subcellularLocation>
</comment>
<name>A0A9D4YTU4_CHLVU</name>
<feature type="compositionally biased region" description="Low complexity" evidence="10">
    <location>
        <begin position="1134"/>
        <end position="1144"/>
    </location>
</feature>
<dbReference type="Pfam" id="PF05190">
    <property type="entry name" value="MutS_IV"/>
    <property type="match status" value="1"/>
</dbReference>
<dbReference type="Proteomes" id="UP001055712">
    <property type="component" value="Unassembled WGS sequence"/>
</dbReference>
<organism evidence="12 13">
    <name type="scientific">Chlorella vulgaris</name>
    <name type="common">Green alga</name>
    <dbReference type="NCBI Taxonomy" id="3077"/>
    <lineage>
        <taxon>Eukaryota</taxon>
        <taxon>Viridiplantae</taxon>
        <taxon>Chlorophyta</taxon>
        <taxon>core chlorophytes</taxon>
        <taxon>Trebouxiophyceae</taxon>
        <taxon>Chlorellales</taxon>
        <taxon>Chlorellaceae</taxon>
        <taxon>Chlorella clade</taxon>
        <taxon>Chlorella</taxon>
    </lineage>
</organism>
<dbReference type="PROSITE" id="PS00486">
    <property type="entry name" value="DNA_MISMATCH_REPAIR_2"/>
    <property type="match status" value="1"/>
</dbReference>
<evidence type="ECO:0000256" key="2">
    <source>
        <dbReference type="ARBA" id="ARBA00007094"/>
    </source>
</evidence>
<dbReference type="InterPro" id="IPR036187">
    <property type="entry name" value="DNA_mismatch_repair_MutS_sf"/>
</dbReference>
<dbReference type="InterPro" id="IPR017261">
    <property type="entry name" value="DNA_mismatch_repair_MutS/MSH"/>
</dbReference>
<dbReference type="Pfam" id="PF01624">
    <property type="entry name" value="MutS_I"/>
    <property type="match status" value="1"/>
</dbReference>
<proteinExistence type="inferred from homology"/>
<evidence type="ECO:0000256" key="3">
    <source>
        <dbReference type="ARBA" id="ARBA00022741"/>
    </source>
</evidence>
<dbReference type="Pfam" id="PF05192">
    <property type="entry name" value="MutS_III"/>
    <property type="match status" value="1"/>
</dbReference>
<evidence type="ECO:0000256" key="5">
    <source>
        <dbReference type="ARBA" id="ARBA00022840"/>
    </source>
</evidence>
<gene>
    <name evidence="12" type="ORF">D9Q98_007968</name>
</gene>
<dbReference type="GO" id="GO:0140664">
    <property type="term" value="F:ATP-dependent DNA damage sensor activity"/>
    <property type="evidence" value="ECO:0007669"/>
    <property type="project" value="InterPro"/>
</dbReference>
<keyword evidence="5 9" id="KW-0067">ATP-binding</keyword>
<feature type="domain" description="DNA mismatch repair proteins mutS family" evidence="11">
    <location>
        <begin position="1042"/>
        <end position="1058"/>
    </location>
</feature>
<evidence type="ECO:0000256" key="9">
    <source>
        <dbReference type="PIRNR" id="PIRNR037677"/>
    </source>
</evidence>
<keyword evidence="13" id="KW-1185">Reference proteome</keyword>
<dbReference type="Gene3D" id="3.30.420.110">
    <property type="entry name" value="MutS, connector domain"/>
    <property type="match status" value="1"/>
</dbReference>
<comment type="similarity">
    <text evidence="2">Belongs to the DNA mismatch repair MutS family. MSH3 subfamily.</text>
</comment>
<protein>
    <recommendedName>
        <fullName evidence="9">DNA mismatch repair protein</fullName>
    </recommendedName>
</protein>
<dbReference type="InterPro" id="IPR007695">
    <property type="entry name" value="DNA_mismatch_repair_MutS-lik_N"/>
</dbReference>
<evidence type="ECO:0000313" key="13">
    <source>
        <dbReference type="Proteomes" id="UP001055712"/>
    </source>
</evidence>
<dbReference type="GO" id="GO:0030983">
    <property type="term" value="F:mismatched DNA binding"/>
    <property type="evidence" value="ECO:0007669"/>
    <property type="project" value="UniProtKB-UniRule"/>
</dbReference>
<dbReference type="PANTHER" id="PTHR11361">
    <property type="entry name" value="DNA MISMATCH REPAIR PROTEIN MUTS FAMILY MEMBER"/>
    <property type="match status" value="1"/>
</dbReference>